<protein>
    <submittedName>
        <fullName evidence="2">Uncharacterized protein</fullName>
    </submittedName>
</protein>
<evidence type="ECO:0000256" key="1">
    <source>
        <dbReference type="SAM" id="MobiDB-lite"/>
    </source>
</evidence>
<feature type="compositionally biased region" description="Basic and acidic residues" evidence="1">
    <location>
        <begin position="55"/>
        <end position="64"/>
    </location>
</feature>
<dbReference type="AlphaFoldDB" id="D8P313"/>
<dbReference type="EMBL" id="FP885907">
    <property type="protein sequence ID" value="CBJ53299.1"/>
    <property type="molecule type" value="Genomic_DNA"/>
</dbReference>
<accession>D8P313</accession>
<organism evidence="2">
    <name type="scientific">Ralstonia solanacearum CFBP2957</name>
    <dbReference type="NCBI Taxonomy" id="859656"/>
    <lineage>
        <taxon>Bacteria</taxon>
        <taxon>Pseudomonadati</taxon>
        <taxon>Pseudomonadota</taxon>
        <taxon>Betaproteobacteria</taxon>
        <taxon>Burkholderiales</taxon>
        <taxon>Burkholderiaceae</taxon>
        <taxon>Ralstonia</taxon>
        <taxon>Ralstonia solanacearum species complex</taxon>
    </lineage>
</organism>
<reference evidence="2" key="2">
    <citation type="submission" date="2010-02" db="EMBL/GenBank/DDBJ databases">
        <authorList>
            <person name="Genoscope - CEA"/>
        </authorList>
    </citation>
    <scope>NUCLEOTIDE SEQUENCE</scope>
    <source>
        <strain evidence="2">CFBP2957</strain>
        <plasmid evidence="2">RCFBPv3_mp</plasmid>
    </source>
</reference>
<feature type="region of interest" description="Disordered" evidence="1">
    <location>
        <begin position="1"/>
        <end position="21"/>
    </location>
</feature>
<keyword evidence="2" id="KW-0614">Plasmid</keyword>
<feature type="region of interest" description="Disordered" evidence="1">
    <location>
        <begin position="33"/>
        <end position="127"/>
    </location>
</feature>
<sequence length="127" mass="13658">MVCIMETESPEFKRNDARSGPIGGVLRKIEAHGLPAASNASRGAPASPRVHPRSVLHEAADRPRNACPSPSGSSPACSVDPQQRRAPRHRFAVDPPARRRARHLPAPPPHHPKAATAIPKPCQLMKT</sequence>
<gene>
    <name evidence="2" type="ORF">RCFBP_mp10512</name>
</gene>
<evidence type="ECO:0000313" key="2">
    <source>
        <dbReference type="EMBL" id="CBJ53299.1"/>
    </source>
</evidence>
<reference evidence="2" key="1">
    <citation type="journal article" date="2010" name="BMC Genomics">
        <title>Genomes of three tomato pathogens within the Ralstonia solanacearum species complex reveal significant evolutionary divergence.</title>
        <authorList>
            <person name="Remenant B."/>
            <person name="Coupat-Goutaland B."/>
            <person name="Guidot A."/>
            <person name="Cellier G."/>
            <person name="Wicker E."/>
            <person name="Allen C."/>
            <person name="Fegan M."/>
            <person name="Pruvost O."/>
            <person name="Elbaz M."/>
            <person name="Calteau A."/>
            <person name="Salvignol G."/>
            <person name="Mornico D."/>
            <person name="Mangenot S."/>
            <person name="Barbe V."/>
            <person name="Medigue C."/>
            <person name="Prior P."/>
        </authorList>
    </citation>
    <scope>NUCLEOTIDE SEQUENCE [LARGE SCALE GENOMIC DNA]</scope>
    <source>
        <strain evidence="2">CFBP2957</strain>
        <plasmid evidence="2">RCFBPv3_mp</plasmid>
    </source>
</reference>
<name>D8P313_RALSL</name>
<geneLocation type="plasmid" evidence="2">
    <name>RCFBPv3_mp</name>
</geneLocation>
<feature type="compositionally biased region" description="Low complexity" evidence="1">
    <location>
        <begin position="66"/>
        <end position="78"/>
    </location>
</feature>
<proteinExistence type="predicted"/>